<protein>
    <submittedName>
        <fullName evidence="2">Uncharacterized protein</fullName>
    </submittedName>
</protein>
<feature type="compositionally biased region" description="Polar residues" evidence="1">
    <location>
        <begin position="358"/>
        <end position="370"/>
    </location>
</feature>
<dbReference type="InParanoid" id="A0A0C3IZB5"/>
<accession>A0A0C3IZB5</accession>
<name>A0A0C3IZB5_PISTI</name>
<dbReference type="Proteomes" id="UP000054217">
    <property type="component" value="Unassembled WGS sequence"/>
</dbReference>
<reference evidence="2 3" key="1">
    <citation type="submission" date="2014-04" db="EMBL/GenBank/DDBJ databases">
        <authorList>
            <consortium name="DOE Joint Genome Institute"/>
            <person name="Kuo A."/>
            <person name="Kohler A."/>
            <person name="Costa M.D."/>
            <person name="Nagy L.G."/>
            <person name="Floudas D."/>
            <person name="Copeland A."/>
            <person name="Barry K.W."/>
            <person name="Cichocki N."/>
            <person name="Veneault-Fourrey C."/>
            <person name="LaButti K."/>
            <person name="Lindquist E.A."/>
            <person name="Lipzen A."/>
            <person name="Lundell T."/>
            <person name="Morin E."/>
            <person name="Murat C."/>
            <person name="Sun H."/>
            <person name="Tunlid A."/>
            <person name="Henrissat B."/>
            <person name="Grigoriev I.V."/>
            <person name="Hibbett D.S."/>
            <person name="Martin F."/>
            <person name="Nordberg H.P."/>
            <person name="Cantor M.N."/>
            <person name="Hua S.X."/>
        </authorList>
    </citation>
    <scope>NUCLEOTIDE SEQUENCE [LARGE SCALE GENOMIC DNA]</scope>
    <source>
        <strain evidence="2 3">Marx 270</strain>
    </source>
</reference>
<dbReference type="EMBL" id="KN831983">
    <property type="protein sequence ID" value="KIO02143.1"/>
    <property type="molecule type" value="Genomic_DNA"/>
</dbReference>
<dbReference type="STRING" id="870435.A0A0C3IZB5"/>
<evidence type="ECO:0000313" key="2">
    <source>
        <dbReference type="EMBL" id="KIO02143.1"/>
    </source>
</evidence>
<sequence length="464" mass="50987">MTRLNIELVSQFTDDVAENDMICQRSACSTFIPKGAPYFYVSTANPSKSGHYVCKLCYDWYSKKPTTTVRASVQAIDMPMAPDGIQGHVASNPQPVITAHLPDPKVIQQAMNAAQCGATINPPQVIALPPAGNAAQKQTGPDVHVPSSWRNFQDSRPPMHSEPPWNVVAVPCGYTPNHALYGSEHISALYEGGSRRSRLHGTPFGSICEGKKDIDARITAPELVSIALTMIVPKIHAFCPGFQWKYDEFIVRDVSWVNLLDHPDRNCLYFYGECIQPGTRKNAKSLVFKSKQFSLYVVVPAVQWKDYENFIETVSMDYATKPHQPVVDLPSTRARLVDSFSSVVERPISHDVHIAEAKSQSQASSGNQLFVDSEKCDNPSPSPTTTNQCTPSKRNYRASISVSSVITISPPRKKVVHPPVPSPDRNKVIEVLACGGAADVDVKKGMCCLCGLPLLHVINDWSQS</sequence>
<dbReference type="HOGENOM" id="CLU_018737_0_0_1"/>
<feature type="compositionally biased region" description="Polar residues" evidence="1">
    <location>
        <begin position="383"/>
        <end position="392"/>
    </location>
</feature>
<dbReference type="AlphaFoldDB" id="A0A0C3IZB5"/>
<reference evidence="3" key="2">
    <citation type="submission" date="2015-01" db="EMBL/GenBank/DDBJ databases">
        <title>Evolutionary Origins and Diversification of the Mycorrhizal Mutualists.</title>
        <authorList>
            <consortium name="DOE Joint Genome Institute"/>
            <consortium name="Mycorrhizal Genomics Consortium"/>
            <person name="Kohler A."/>
            <person name="Kuo A."/>
            <person name="Nagy L.G."/>
            <person name="Floudas D."/>
            <person name="Copeland A."/>
            <person name="Barry K.W."/>
            <person name="Cichocki N."/>
            <person name="Veneault-Fourrey C."/>
            <person name="LaButti K."/>
            <person name="Lindquist E.A."/>
            <person name="Lipzen A."/>
            <person name="Lundell T."/>
            <person name="Morin E."/>
            <person name="Murat C."/>
            <person name="Riley R."/>
            <person name="Ohm R."/>
            <person name="Sun H."/>
            <person name="Tunlid A."/>
            <person name="Henrissat B."/>
            <person name="Grigoriev I.V."/>
            <person name="Hibbett D.S."/>
            <person name="Martin F."/>
        </authorList>
    </citation>
    <scope>NUCLEOTIDE SEQUENCE [LARGE SCALE GENOMIC DNA]</scope>
    <source>
        <strain evidence="3">Marx 270</strain>
    </source>
</reference>
<keyword evidence="3" id="KW-1185">Reference proteome</keyword>
<dbReference type="OrthoDB" id="2675751at2759"/>
<evidence type="ECO:0000313" key="3">
    <source>
        <dbReference type="Proteomes" id="UP000054217"/>
    </source>
</evidence>
<organism evidence="2 3">
    <name type="scientific">Pisolithus tinctorius Marx 270</name>
    <dbReference type="NCBI Taxonomy" id="870435"/>
    <lineage>
        <taxon>Eukaryota</taxon>
        <taxon>Fungi</taxon>
        <taxon>Dikarya</taxon>
        <taxon>Basidiomycota</taxon>
        <taxon>Agaricomycotina</taxon>
        <taxon>Agaricomycetes</taxon>
        <taxon>Agaricomycetidae</taxon>
        <taxon>Boletales</taxon>
        <taxon>Sclerodermatineae</taxon>
        <taxon>Pisolithaceae</taxon>
        <taxon>Pisolithus</taxon>
    </lineage>
</organism>
<evidence type="ECO:0000256" key="1">
    <source>
        <dbReference type="SAM" id="MobiDB-lite"/>
    </source>
</evidence>
<gene>
    <name evidence="2" type="ORF">M404DRAFT_28083</name>
</gene>
<proteinExistence type="predicted"/>
<feature type="region of interest" description="Disordered" evidence="1">
    <location>
        <begin position="356"/>
        <end position="392"/>
    </location>
</feature>